<dbReference type="SUPFAM" id="SSF75304">
    <property type="entry name" value="Amidase signature (AS) enzymes"/>
    <property type="match status" value="1"/>
</dbReference>
<comment type="caution">
    <text evidence="3">The sequence shown here is derived from an EMBL/GenBank/DDBJ whole genome shotgun (WGS) entry which is preliminary data.</text>
</comment>
<dbReference type="PANTHER" id="PTHR43372:SF4">
    <property type="entry name" value="FATTY-ACID AMIDE HYDROLASE 2"/>
    <property type="match status" value="1"/>
</dbReference>
<feature type="domain" description="Amidase" evidence="2">
    <location>
        <begin position="13"/>
        <end position="181"/>
    </location>
</feature>
<dbReference type="PROSITE" id="PS00571">
    <property type="entry name" value="AMIDASES"/>
    <property type="match status" value="1"/>
</dbReference>
<gene>
    <name evidence="3" type="ORF">AAG570_005864</name>
</gene>
<dbReference type="Proteomes" id="UP001558652">
    <property type="component" value="Unassembled WGS sequence"/>
</dbReference>
<organism evidence="3 4">
    <name type="scientific">Ranatra chinensis</name>
    <dbReference type="NCBI Taxonomy" id="642074"/>
    <lineage>
        <taxon>Eukaryota</taxon>
        <taxon>Metazoa</taxon>
        <taxon>Ecdysozoa</taxon>
        <taxon>Arthropoda</taxon>
        <taxon>Hexapoda</taxon>
        <taxon>Insecta</taxon>
        <taxon>Pterygota</taxon>
        <taxon>Neoptera</taxon>
        <taxon>Paraneoptera</taxon>
        <taxon>Hemiptera</taxon>
        <taxon>Heteroptera</taxon>
        <taxon>Panheteroptera</taxon>
        <taxon>Nepomorpha</taxon>
        <taxon>Nepidae</taxon>
        <taxon>Ranatrinae</taxon>
        <taxon>Ranatra</taxon>
    </lineage>
</organism>
<dbReference type="InterPro" id="IPR052739">
    <property type="entry name" value="FAAH2"/>
</dbReference>
<name>A0ABD0YI49_9HEMI</name>
<dbReference type="EMBL" id="JBFDAA010000019">
    <property type="protein sequence ID" value="KAL1115574.1"/>
    <property type="molecule type" value="Genomic_DNA"/>
</dbReference>
<dbReference type="InterPro" id="IPR036928">
    <property type="entry name" value="AS_sf"/>
</dbReference>
<dbReference type="Gene3D" id="3.90.1300.10">
    <property type="entry name" value="Amidase signature (AS) domain"/>
    <property type="match status" value="1"/>
</dbReference>
<dbReference type="PANTHER" id="PTHR43372">
    <property type="entry name" value="FATTY-ACID AMIDE HYDROLASE"/>
    <property type="match status" value="1"/>
</dbReference>
<protein>
    <recommendedName>
        <fullName evidence="2">Amidase domain-containing protein</fullName>
    </recommendedName>
</protein>
<evidence type="ECO:0000313" key="3">
    <source>
        <dbReference type="EMBL" id="KAL1115574.1"/>
    </source>
</evidence>
<evidence type="ECO:0000259" key="2">
    <source>
        <dbReference type="Pfam" id="PF01425"/>
    </source>
</evidence>
<proteinExistence type="inferred from homology"/>
<keyword evidence="4" id="KW-1185">Reference proteome</keyword>
<evidence type="ECO:0000256" key="1">
    <source>
        <dbReference type="ARBA" id="ARBA00009199"/>
    </source>
</evidence>
<dbReference type="AlphaFoldDB" id="A0ABD0YI49"/>
<reference evidence="3 4" key="1">
    <citation type="submission" date="2024-07" db="EMBL/GenBank/DDBJ databases">
        <title>Chromosome-level genome assembly of the water stick insect Ranatra chinensis (Heteroptera: Nepidae).</title>
        <authorList>
            <person name="Liu X."/>
        </authorList>
    </citation>
    <scope>NUCLEOTIDE SEQUENCE [LARGE SCALE GENOMIC DNA]</scope>
    <source>
        <strain evidence="3">Cailab_2021Rc</strain>
        <tissue evidence="3">Muscle</tissue>
    </source>
</reference>
<sequence length="250" mass="27108">MVASRPDDGYWKRNRPLLGVPLTVKESIAVQGMSNTSGMGNGKVAERDAVCVANLRCLGAIVLAVTNVPQMCSFWETSNPAFGTTNNPYDTRRTAGGSSGGEGALLGSAGSVIGIGSDLGGSLRLPANFCGVFAHKPTPGLVSVDGHTPTCSDPRWPFYFCLGPMARYSEDLPLVLECMILTKDRPHALNLHEWADMRHLNIFYMEGEGPKSVLPDTITTEVKDTLIKAVKYLKMEHNCKPKKVCVFEIY</sequence>
<dbReference type="InterPro" id="IPR020556">
    <property type="entry name" value="Amidase_CS"/>
</dbReference>
<dbReference type="InterPro" id="IPR023631">
    <property type="entry name" value="Amidase_dom"/>
</dbReference>
<evidence type="ECO:0000313" key="4">
    <source>
        <dbReference type="Proteomes" id="UP001558652"/>
    </source>
</evidence>
<dbReference type="Pfam" id="PF01425">
    <property type="entry name" value="Amidase"/>
    <property type="match status" value="1"/>
</dbReference>
<accession>A0ABD0YI49</accession>
<comment type="similarity">
    <text evidence="1">Belongs to the amidase family.</text>
</comment>